<dbReference type="InterPro" id="IPR044137">
    <property type="entry name" value="AcnA_IRP_Swivel"/>
</dbReference>
<evidence type="ECO:0000256" key="8">
    <source>
        <dbReference type="ARBA" id="ARBA00022884"/>
    </source>
</evidence>
<dbReference type="GO" id="GO:0003723">
    <property type="term" value="F:RNA binding"/>
    <property type="evidence" value="ECO:0007669"/>
    <property type="project" value="UniProtKB-KW"/>
</dbReference>
<evidence type="ECO:0000256" key="4">
    <source>
        <dbReference type="ARBA" id="ARBA00012926"/>
    </source>
</evidence>
<reference evidence="16 17" key="1">
    <citation type="submission" date="2020-07" db="EMBL/GenBank/DDBJ databases">
        <title>Sequencing the genomes of 1000 actinobacteria strains.</title>
        <authorList>
            <person name="Klenk H.-P."/>
        </authorList>
    </citation>
    <scope>NUCLEOTIDE SEQUENCE [LARGE SCALE GENOMIC DNA]</scope>
    <source>
        <strain evidence="16 17">DSM 45876</strain>
    </source>
</reference>
<dbReference type="InterPro" id="IPR036008">
    <property type="entry name" value="Aconitase_4Fe-4S_dom"/>
</dbReference>
<dbReference type="Proteomes" id="UP000523545">
    <property type="component" value="Unassembled WGS sequence"/>
</dbReference>
<proteinExistence type="inferred from homology"/>
<dbReference type="NCBIfam" id="NF006757">
    <property type="entry name" value="PRK09277.1"/>
    <property type="match status" value="1"/>
</dbReference>
<dbReference type="GO" id="GO:0051536">
    <property type="term" value="F:iron-sulfur cluster binding"/>
    <property type="evidence" value="ECO:0007669"/>
    <property type="project" value="UniProtKB-KW"/>
</dbReference>
<dbReference type="InterPro" id="IPR001030">
    <property type="entry name" value="Acoase/IPM_deHydtase_lsu_aba"/>
</dbReference>
<dbReference type="UniPathway" id="UPA00223">
    <property type="reaction ID" value="UER00718"/>
</dbReference>
<evidence type="ECO:0000259" key="15">
    <source>
        <dbReference type="Pfam" id="PF00694"/>
    </source>
</evidence>
<evidence type="ECO:0000256" key="13">
    <source>
        <dbReference type="SAM" id="MobiDB-lite"/>
    </source>
</evidence>
<keyword evidence="7" id="KW-0479">Metal-binding</keyword>
<keyword evidence="6" id="KW-0816">Tricarboxylic acid cycle</keyword>
<dbReference type="Gene3D" id="3.30.499.10">
    <property type="entry name" value="Aconitase, domain 3"/>
    <property type="match status" value="2"/>
</dbReference>
<evidence type="ECO:0000259" key="14">
    <source>
        <dbReference type="Pfam" id="PF00330"/>
    </source>
</evidence>
<evidence type="ECO:0000256" key="2">
    <source>
        <dbReference type="ARBA" id="ARBA00004717"/>
    </source>
</evidence>
<dbReference type="PRINTS" id="PR00415">
    <property type="entry name" value="ACONITASE"/>
</dbReference>
<dbReference type="GO" id="GO:0019679">
    <property type="term" value="P:propionate metabolic process, methylcitrate cycle"/>
    <property type="evidence" value="ECO:0007669"/>
    <property type="project" value="UniProtKB-ARBA"/>
</dbReference>
<dbReference type="FunFam" id="3.20.19.10:FF:000001">
    <property type="entry name" value="Aconitate hydratase"/>
    <property type="match status" value="1"/>
</dbReference>
<evidence type="ECO:0000256" key="3">
    <source>
        <dbReference type="ARBA" id="ARBA00007185"/>
    </source>
</evidence>
<evidence type="ECO:0000256" key="12">
    <source>
        <dbReference type="ARBA" id="ARBA00023501"/>
    </source>
</evidence>
<protein>
    <recommendedName>
        <fullName evidence="5">Aconitate hydratase A</fullName>
        <ecNumber evidence="4">4.2.1.3</ecNumber>
    </recommendedName>
</protein>
<organism evidence="16 17">
    <name type="scientific">Micromonospora jinlongensis</name>
    <dbReference type="NCBI Taxonomy" id="1287877"/>
    <lineage>
        <taxon>Bacteria</taxon>
        <taxon>Bacillati</taxon>
        <taxon>Actinomycetota</taxon>
        <taxon>Actinomycetes</taxon>
        <taxon>Micromonosporales</taxon>
        <taxon>Micromonosporaceae</taxon>
        <taxon>Micromonospora</taxon>
    </lineage>
</organism>
<comment type="caution">
    <text evidence="16">The sequence shown here is derived from an EMBL/GenBank/DDBJ whole genome shotgun (WGS) entry which is preliminary data.</text>
</comment>
<evidence type="ECO:0000313" key="16">
    <source>
        <dbReference type="EMBL" id="NYH42207.1"/>
    </source>
</evidence>
<dbReference type="Gene3D" id="3.20.19.10">
    <property type="entry name" value="Aconitase, domain 4"/>
    <property type="match status" value="1"/>
</dbReference>
<evidence type="ECO:0000313" key="17">
    <source>
        <dbReference type="Proteomes" id="UP000523545"/>
    </source>
</evidence>
<dbReference type="GO" id="GO:0003994">
    <property type="term" value="F:aconitate hydratase activity"/>
    <property type="evidence" value="ECO:0007669"/>
    <property type="project" value="UniProtKB-EC"/>
</dbReference>
<keyword evidence="8" id="KW-0694">RNA-binding</keyword>
<dbReference type="NCBIfam" id="NF009520">
    <property type="entry name" value="PRK12881.1"/>
    <property type="match status" value="1"/>
</dbReference>
<dbReference type="CDD" id="cd01580">
    <property type="entry name" value="AcnA_IRP_Swivel"/>
    <property type="match status" value="1"/>
</dbReference>
<keyword evidence="17" id="KW-1185">Reference proteome</keyword>
<dbReference type="InterPro" id="IPR015931">
    <property type="entry name" value="Acnase/IPM_dHydase_lsu_aba_1/3"/>
</dbReference>
<dbReference type="GO" id="GO:0006099">
    <property type="term" value="P:tricarboxylic acid cycle"/>
    <property type="evidence" value="ECO:0007669"/>
    <property type="project" value="UniProtKB-UniPathway"/>
</dbReference>
<dbReference type="EC" id="4.2.1.3" evidence="4"/>
<dbReference type="FunFam" id="3.30.499.10:FF:000002">
    <property type="entry name" value="Aconitate hydratase"/>
    <property type="match status" value="1"/>
</dbReference>
<comment type="similarity">
    <text evidence="3">Belongs to the aconitase/IPM isomerase family.</text>
</comment>
<comment type="cofactor">
    <cofactor evidence="1">
        <name>[4Fe-4S] cluster</name>
        <dbReference type="ChEBI" id="CHEBI:49883"/>
    </cofactor>
</comment>
<comment type="catalytic activity">
    <reaction evidence="12">
        <text>citrate = D-threo-isocitrate</text>
        <dbReference type="Rhea" id="RHEA:10336"/>
        <dbReference type="ChEBI" id="CHEBI:15562"/>
        <dbReference type="ChEBI" id="CHEBI:16947"/>
        <dbReference type="EC" id="4.2.1.3"/>
    </reaction>
</comment>
<dbReference type="EMBL" id="JACCHK010000001">
    <property type="protein sequence ID" value="NYH42207.1"/>
    <property type="molecule type" value="Genomic_DNA"/>
</dbReference>
<evidence type="ECO:0000256" key="11">
    <source>
        <dbReference type="ARBA" id="ARBA00023239"/>
    </source>
</evidence>
<dbReference type="InterPro" id="IPR000573">
    <property type="entry name" value="AconitaseA/IPMdHydase_ssu_swvl"/>
</dbReference>
<feature type="compositionally biased region" description="Basic and acidic residues" evidence="13">
    <location>
        <begin position="403"/>
        <end position="418"/>
    </location>
</feature>
<dbReference type="PROSITE" id="PS00450">
    <property type="entry name" value="ACONITASE_1"/>
    <property type="match status" value="1"/>
</dbReference>
<dbReference type="PANTHER" id="PTHR11670">
    <property type="entry name" value="ACONITASE/IRON-RESPONSIVE ELEMENT FAMILY MEMBER"/>
    <property type="match status" value="1"/>
</dbReference>
<dbReference type="Gene3D" id="6.10.190.10">
    <property type="match status" value="1"/>
</dbReference>
<dbReference type="PROSITE" id="PS01244">
    <property type="entry name" value="ACONITASE_2"/>
    <property type="match status" value="1"/>
</dbReference>
<dbReference type="Pfam" id="PF00330">
    <property type="entry name" value="Aconitase"/>
    <property type="match status" value="1"/>
</dbReference>
<dbReference type="UniPathway" id="UPA00946"/>
<feature type="domain" description="Aconitase/3-isopropylmalate dehydratase large subunit alpha/beta/alpha" evidence="14">
    <location>
        <begin position="70"/>
        <end position="620"/>
    </location>
</feature>
<name>A0A7Z0BEB8_9ACTN</name>
<evidence type="ECO:0000256" key="1">
    <source>
        <dbReference type="ARBA" id="ARBA00001966"/>
    </source>
</evidence>
<dbReference type="InterPro" id="IPR018136">
    <property type="entry name" value="Aconitase_4Fe-4S_BS"/>
</dbReference>
<dbReference type="SUPFAM" id="SSF52016">
    <property type="entry name" value="LeuD/IlvD-like"/>
    <property type="match status" value="1"/>
</dbReference>
<dbReference type="GO" id="GO:0046872">
    <property type="term" value="F:metal ion binding"/>
    <property type="evidence" value="ECO:0007669"/>
    <property type="project" value="UniProtKB-KW"/>
</dbReference>
<sequence length="950" mass="102054">MKEYDVASLDTFGAKTQLRVGDASYEIFKIDKVDGHARLPYSLKVLLENLLRTEDGANITADHIRQLGGWDSTAAPSVEIQFTPARVLMQDFTGVPCVVDLATMREAVRDLGGDASKVNPLAPAELVIDHSVIADLFGREDAFARNVELEYERNKERYQFLRWGQTAFNEFKVVPPGTGIVHQVNIEYLARTIMERNGQAYPDTVVGTDSHTTMVNGLGVLGWGVGGIEAEAAMLGQPVSMLIPRVVGFKLSGEMPAGTTATDLVLTITEMLRKHGVVGKFVEFYGPGVSAVPLANRATIGNMSPEYGSTVAIFPIDAETIRYLELTGRDAAQVALVEAYAKEQGLWHDPDAEPDYSERLELDLGSIEPSLAGPKRPQDRVPLGAAKTLFRGALTDYVADDSVGERDLKPGVPREELPRGANGPADEASAESFPASDPPANEFSDPADEPRDLETAAVGAGGRASNPVRVTGADGVEYELDHGAVVIAAITSCTNTSNPQVMIGAALLARNAVDKGLTRKPWVKTTLAPGSKVVMDYYERAGLTPYLNKLGFNLVGYGCTTCIGNSGPLPEEVSAAVNEHDLSVVSVLSGNRNFEGRINPDVKMNYLASPPLVVAYALAGTMDIDLANEPIGEDTEGNPVYLREIWPNSAEIQDVIAQAIGATGFSAAYADVFAGDERWQSLPTPTGDTFAWENDSTYVRKPPYFEGMQQEPSPVVDIAGARVLAKLGDSVTTDHISPAGSIKADSPAGTYLAEHGVPRHEFNSYGSRRGNHEVMIRGTFANIRLRNQLVPGVEGGFTVNHLTGEQTSIYDASMAYQEAGIPLVILAGKEYGSGSSRDWAAKGTMLLGVRAVIAESYERIHRSNLIGMGVLPLQFPVDVTAESLGLTGTETFTITGVTALNDGETPRTVQVSTDTGVEFDAVVRIDTPGEADYYRHGGILQYVLRRMIAN</sequence>
<evidence type="ECO:0000256" key="10">
    <source>
        <dbReference type="ARBA" id="ARBA00023014"/>
    </source>
</evidence>
<gene>
    <name evidence="16" type="ORF">HNR22_001934</name>
</gene>
<dbReference type="InterPro" id="IPR015928">
    <property type="entry name" value="Aconitase/3IPM_dehydase_swvl"/>
</dbReference>
<dbReference type="SUPFAM" id="SSF53732">
    <property type="entry name" value="Aconitase iron-sulfur domain"/>
    <property type="match status" value="1"/>
</dbReference>
<keyword evidence="9" id="KW-0408">Iron</keyword>
<dbReference type="AlphaFoldDB" id="A0A7Z0BEB8"/>
<evidence type="ECO:0000256" key="5">
    <source>
        <dbReference type="ARBA" id="ARBA00019378"/>
    </source>
</evidence>
<dbReference type="RefSeq" id="WP_179780064.1">
    <property type="nucleotide sequence ID" value="NZ_JACCHK010000001.1"/>
</dbReference>
<evidence type="ECO:0000256" key="9">
    <source>
        <dbReference type="ARBA" id="ARBA00023004"/>
    </source>
</evidence>
<dbReference type="InterPro" id="IPR006249">
    <property type="entry name" value="Aconitase/IRP2"/>
</dbReference>
<dbReference type="FunFam" id="3.30.499.10:FF:000009">
    <property type="entry name" value="Aconitate hydratase"/>
    <property type="match status" value="1"/>
</dbReference>
<keyword evidence="11 16" id="KW-0456">Lyase</keyword>
<accession>A0A7Z0BEB8</accession>
<dbReference type="Pfam" id="PF00694">
    <property type="entry name" value="Aconitase_C"/>
    <property type="match status" value="1"/>
</dbReference>
<evidence type="ECO:0000256" key="7">
    <source>
        <dbReference type="ARBA" id="ARBA00022723"/>
    </source>
</evidence>
<keyword evidence="10" id="KW-0411">Iron-sulfur</keyword>
<feature type="region of interest" description="Disordered" evidence="13">
    <location>
        <begin position="401"/>
        <end position="450"/>
    </location>
</feature>
<comment type="pathway">
    <text evidence="2">Carbohydrate metabolism; tricarboxylic acid cycle; isocitrate from oxaloacetate: step 2/2.</text>
</comment>
<feature type="domain" description="Aconitase A/isopropylmalate dehydratase small subunit swivel" evidence="15">
    <location>
        <begin position="750"/>
        <end position="876"/>
    </location>
</feature>
<evidence type="ECO:0000256" key="6">
    <source>
        <dbReference type="ARBA" id="ARBA00022532"/>
    </source>
</evidence>